<accession>A0A0V0H712</accession>
<organism evidence="2">
    <name type="scientific">Solanum chacoense</name>
    <name type="common">Chaco potato</name>
    <dbReference type="NCBI Taxonomy" id="4108"/>
    <lineage>
        <taxon>Eukaryota</taxon>
        <taxon>Viridiplantae</taxon>
        <taxon>Streptophyta</taxon>
        <taxon>Embryophyta</taxon>
        <taxon>Tracheophyta</taxon>
        <taxon>Spermatophyta</taxon>
        <taxon>Magnoliopsida</taxon>
        <taxon>eudicotyledons</taxon>
        <taxon>Gunneridae</taxon>
        <taxon>Pentapetalae</taxon>
        <taxon>asterids</taxon>
        <taxon>lamiids</taxon>
        <taxon>Solanales</taxon>
        <taxon>Solanaceae</taxon>
        <taxon>Solanoideae</taxon>
        <taxon>Solaneae</taxon>
        <taxon>Solanum</taxon>
    </lineage>
</organism>
<name>A0A0V0H712_SOLCH</name>
<sequence>MVARFPFNLLCILECKKQVKYQYLMSLYQYYSFFSFMQDLFTISLGWFIFGGLPFDLLNVLGQLLGFVGSGLYAYYKLMGK</sequence>
<reference evidence="2" key="1">
    <citation type="submission" date="2015-12" db="EMBL/GenBank/DDBJ databases">
        <title>Gene expression during late stages of embryo sac development: a critical building block for successful pollen-pistil interactions.</title>
        <authorList>
            <person name="Liu Y."/>
            <person name="Joly V."/>
            <person name="Sabar M."/>
            <person name="Matton D.P."/>
        </authorList>
    </citation>
    <scope>NUCLEOTIDE SEQUENCE</scope>
</reference>
<protein>
    <submittedName>
        <fullName evidence="2">Putative ovule protein</fullName>
    </submittedName>
</protein>
<proteinExistence type="predicted"/>
<dbReference type="EMBL" id="GEDG01024915">
    <property type="protein sequence ID" value="JAP15616.1"/>
    <property type="molecule type" value="Transcribed_RNA"/>
</dbReference>
<evidence type="ECO:0000256" key="1">
    <source>
        <dbReference type="SAM" id="Phobius"/>
    </source>
</evidence>
<evidence type="ECO:0000313" key="2">
    <source>
        <dbReference type="EMBL" id="JAP15616.1"/>
    </source>
</evidence>
<keyword evidence="1" id="KW-0472">Membrane</keyword>
<feature type="transmembrane region" description="Helical" evidence="1">
    <location>
        <begin position="30"/>
        <end position="51"/>
    </location>
</feature>
<dbReference type="AlphaFoldDB" id="A0A0V0H712"/>
<keyword evidence="1" id="KW-0812">Transmembrane</keyword>
<feature type="transmembrane region" description="Helical" evidence="1">
    <location>
        <begin position="57"/>
        <end position="76"/>
    </location>
</feature>
<keyword evidence="1" id="KW-1133">Transmembrane helix</keyword>